<dbReference type="AlphaFoldDB" id="A0A6P1TLP7"/>
<dbReference type="GO" id="GO:0032259">
    <property type="term" value="P:methylation"/>
    <property type="evidence" value="ECO:0007669"/>
    <property type="project" value="UniProtKB-KW"/>
</dbReference>
<dbReference type="InterPro" id="IPR025714">
    <property type="entry name" value="Methyltranfer_dom"/>
</dbReference>
<dbReference type="CDD" id="cd02440">
    <property type="entry name" value="AdoMet_MTases"/>
    <property type="match status" value="1"/>
</dbReference>
<evidence type="ECO:0000313" key="3">
    <source>
        <dbReference type="Proteomes" id="UP000464314"/>
    </source>
</evidence>
<dbReference type="KEGG" id="anr:Ana3638_08710"/>
<keyword evidence="3" id="KW-1185">Reference proteome</keyword>
<proteinExistence type="predicted"/>
<accession>A0A6P1TLP7</accession>
<evidence type="ECO:0000313" key="2">
    <source>
        <dbReference type="EMBL" id="QHQ60836.1"/>
    </source>
</evidence>
<dbReference type="GO" id="GO:0008168">
    <property type="term" value="F:methyltransferase activity"/>
    <property type="evidence" value="ECO:0007669"/>
    <property type="project" value="UniProtKB-KW"/>
</dbReference>
<organism evidence="2 3">
    <name type="scientific">Anaerocolumna sedimenticola</name>
    <dbReference type="NCBI Taxonomy" id="2696063"/>
    <lineage>
        <taxon>Bacteria</taxon>
        <taxon>Bacillati</taxon>
        <taxon>Bacillota</taxon>
        <taxon>Clostridia</taxon>
        <taxon>Lachnospirales</taxon>
        <taxon>Lachnospiraceae</taxon>
        <taxon>Anaerocolumna</taxon>
    </lineage>
</organism>
<keyword evidence="2" id="KW-0489">Methyltransferase</keyword>
<dbReference type="Pfam" id="PF13847">
    <property type="entry name" value="Methyltransf_31"/>
    <property type="match status" value="1"/>
</dbReference>
<keyword evidence="2" id="KW-0808">Transferase</keyword>
<dbReference type="Gene3D" id="3.40.50.150">
    <property type="entry name" value="Vaccinia Virus protein VP39"/>
    <property type="match status" value="1"/>
</dbReference>
<evidence type="ECO:0000259" key="1">
    <source>
        <dbReference type="Pfam" id="PF13847"/>
    </source>
</evidence>
<name>A0A6P1TLP7_9FIRM</name>
<dbReference type="SUPFAM" id="SSF53335">
    <property type="entry name" value="S-adenosyl-L-methionine-dependent methyltransferases"/>
    <property type="match status" value="1"/>
</dbReference>
<feature type="domain" description="Methyltransferase" evidence="1">
    <location>
        <begin position="44"/>
        <end position="152"/>
    </location>
</feature>
<dbReference type="PANTHER" id="PTHR43591:SF24">
    <property type="entry name" value="2-METHOXY-6-POLYPRENYL-1,4-BENZOQUINOL METHYLASE, MITOCHONDRIAL"/>
    <property type="match status" value="1"/>
</dbReference>
<protein>
    <submittedName>
        <fullName evidence="2">Methyltransferase domain-containing protein</fullName>
    </submittedName>
</protein>
<dbReference type="InterPro" id="IPR029063">
    <property type="entry name" value="SAM-dependent_MTases_sf"/>
</dbReference>
<dbReference type="PANTHER" id="PTHR43591">
    <property type="entry name" value="METHYLTRANSFERASE"/>
    <property type="match status" value="1"/>
</dbReference>
<dbReference type="RefSeq" id="WP_161837666.1">
    <property type="nucleotide sequence ID" value="NZ_CP048000.1"/>
</dbReference>
<gene>
    <name evidence="2" type="ORF">Ana3638_08710</name>
</gene>
<sequence length="249" mass="28478">MNKHTIIQKARAGFDEDFLKKNYMEERTGDVEHLLKILSHLNITSHSRILDLGTGSGFLAFPIAQADPENTVTGLDIAVRTLAQNREKASMMGLTNLNFMDYDGINFPFEDNTFNYVVTRYALHHFPDIEKSFIEISRVLKTGGILFISDPTPNGIDDIRFVDTFMQMKDDGHVKFYLKSEFTELAGKHGFQLIASFDSEIRFPSDRTEKYLQIADSIDETIIESYDLEVNQGQVFITEQVVNLMFKKL</sequence>
<dbReference type="Proteomes" id="UP000464314">
    <property type="component" value="Chromosome"/>
</dbReference>
<dbReference type="EMBL" id="CP048000">
    <property type="protein sequence ID" value="QHQ60836.1"/>
    <property type="molecule type" value="Genomic_DNA"/>
</dbReference>
<reference evidence="2 3" key="1">
    <citation type="submission" date="2020-01" db="EMBL/GenBank/DDBJ databases">
        <title>Genome analysis of Anaerocolumna sp. CBA3638.</title>
        <authorList>
            <person name="Kim J."/>
            <person name="Roh S.W."/>
        </authorList>
    </citation>
    <scope>NUCLEOTIDE SEQUENCE [LARGE SCALE GENOMIC DNA]</scope>
    <source>
        <strain evidence="2 3">CBA3638</strain>
    </source>
</reference>